<dbReference type="EMBL" id="MN739858">
    <property type="protein sequence ID" value="QHT74827.1"/>
    <property type="molecule type" value="Genomic_DNA"/>
</dbReference>
<evidence type="ECO:0000256" key="1">
    <source>
        <dbReference type="SAM" id="Coils"/>
    </source>
</evidence>
<evidence type="ECO:0000256" key="2">
    <source>
        <dbReference type="SAM" id="Phobius"/>
    </source>
</evidence>
<dbReference type="AlphaFoldDB" id="A0A6C0H344"/>
<organism evidence="3">
    <name type="scientific">viral metagenome</name>
    <dbReference type="NCBI Taxonomy" id="1070528"/>
    <lineage>
        <taxon>unclassified sequences</taxon>
        <taxon>metagenomes</taxon>
        <taxon>organismal metagenomes</taxon>
    </lineage>
</organism>
<accession>A0A6C0H344</accession>
<feature type="transmembrane region" description="Helical" evidence="2">
    <location>
        <begin position="85"/>
        <end position="107"/>
    </location>
</feature>
<keyword evidence="2" id="KW-1133">Transmembrane helix</keyword>
<feature type="transmembrane region" description="Helical" evidence="2">
    <location>
        <begin position="43"/>
        <end position="64"/>
    </location>
</feature>
<keyword evidence="2" id="KW-0472">Membrane</keyword>
<name>A0A6C0H344_9ZZZZ</name>
<evidence type="ECO:0000313" key="3">
    <source>
        <dbReference type="EMBL" id="QHT74827.1"/>
    </source>
</evidence>
<proteinExistence type="predicted"/>
<feature type="coiled-coil region" evidence="1">
    <location>
        <begin position="1"/>
        <end position="28"/>
    </location>
</feature>
<keyword evidence="2" id="KW-0812">Transmembrane</keyword>
<protein>
    <submittedName>
        <fullName evidence="3">Uncharacterized protein</fullName>
    </submittedName>
</protein>
<sequence>MDDIDDRIKNLQYEVNQLTNTNTTIKKESNPYKINTEALNSPIISYGILPCAILILLFAWKPRFIMDDITNKTNIIEKKLSYKKLIVATIVASVVVKTISVVALLVYKNKSRFTK</sequence>
<keyword evidence="1" id="KW-0175">Coiled coil</keyword>
<reference evidence="3" key="1">
    <citation type="journal article" date="2020" name="Nature">
        <title>Giant virus diversity and host interactions through global metagenomics.</title>
        <authorList>
            <person name="Schulz F."/>
            <person name="Roux S."/>
            <person name="Paez-Espino D."/>
            <person name="Jungbluth S."/>
            <person name="Walsh D.A."/>
            <person name="Denef V.J."/>
            <person name="McMahon K.D."/>
            <person name="Konstantinidis K.T."/>
            <person name="Eloe-Fadrosh E.A."/>
            <person name="Kyrpides N.C."/>
            <person name="Woyke T."/>
        </authorList>
    </citation>
    <scope>NUCLEOTIDE SEQUENCE</scope>
    <source>
        <strain evidence="3">GVMAG-M-3300023179-62</strain>
    </source>
</reference>